<accession>A0AAW1RFJ0</accession>
<organism evidence="2 3">
    <name type="scientific">Apatococcus lobatus</name>
    <dbReference type="NCBI Taxonomy" id="904363"/>
    <lineage>
        <taxon>Eukaryota</taxon>
        <taxon>Viridiplantae</taxon>
        <taxon>Chlorophyta</taxon>
        <taxon>core chlorophytes</taxon>
        <taxon>Trebouxiophyceae</taxon>
        <taxon>Chlorellales</taxon>
        <taxon>Chlorellaceae</taxon>
        <taxon>Apatococcus</taxon>
    </lineage>
</organism>
<evidence type="ECO:0000256" key="1">
    <source>
        <dbReference type="SAM" id="MobiDB-lite"/>
    </source>
</evidence>
<proteinExistence type="predicted"/>
<dbReference type="InterPro" id="IPR024079">
    <property type="entry name" value="MetalloPept_cat_dom_sf"/>
</dbReference>
<evidence type="ECO:0008006" key="4">
    <source>
        <dbReference type="Google" id="ProtNLM"/>
    </source>
</evidence>
<sequence length="426" mass="47143">MCWFTGKKPKYEDSQARVSQVQLTQQDRPGNYIATGDFSIPDDVDCFYLHVELTFDQCDQLQNLAEGEAAVKLWNEFSKVQTSRRVVKADEFGSKRLVNELVPSPRGAKLPDTQAESGFLAAEGPLGIFSRAQLGTLSPGLVGCTFPLTRQEALNGQVAGKWTIKLTFQQDPGPGLPSGANVYLVCRHPPLHTGTLKFLLNVELTLYRLKGSEDPDINFGDVRKGLDHIFDNAGITLDWSGASTILVGFAELSWVMKPRERLGNPRFGKTDHLIPVILLPEEVYAGTTVGGSSPRAGPLRWPSDRAAAFIRYNPYISANATAAVIAHEVGHYLGLSHESSCVGWDQTLENTRQNIKQAQKEQRPLDGWPTANVMWPRRVVGPLPHFNPSQAFQMQHHPGIILRAEEPKETKQAPGSSEDTWDHDEL</sequence>
<dbReference type="Proteomes" id="UP001438707">
    <property type="component" value="Unassembled WGS sequence"/>
</dbReference>
<comment type="caution">
    <text evidence="2">The sequence shown here is derived from an EMBL/GenBank/DDBJ whole genome shotgun (WGS) entry which is preliminary data.</text>
</comment>
<protein>
    <recommendedName>
        <fullName evidence="4">Peptidase M43 pregnancy-associated plasma-A domain-containing protein</fullName>
    </recommendedName>
</protein>
<dbReference type="GO" id="GO:0008237">
    <property type="term" value="F:metallopeptidase activity"/>
    <property type="evidence" value="ECO:0007669"/>
    <property type="project" value="InterPro"/>
</dbReference>
<keyword evidence="3" id="KW-1185">Reference proteome</keyword>
<gene>
    <name evidence="2" type="ORF">WJX74_009505</name>
</gene>
<name>A0AAW1RFJ0_9CHLO</name>
<dbReference type="SUPFAM" id="SSF55486">
    <property type="entry name" value="Metalloproteases ('zincins'), catalytic domain"/>
    <property type="match status" value="2"/>
</dbReference>
<feature type="region of interest" description="Disordered" evidence="1">
    <location>
        <begin position="404"/>
        <end position="426"/>
    </location>
</feature>
<dbReference type="Gene3D" id="3.40.390.10">
    <property type="entry name" value="Collagenase (Catalytic Domain)"/>
    <property type="match status" value="1"/>
</dbReference>
<evidence type="ECO:0000313" key="3">
    <source>
        <dbReference type="Proteomes" id="UP001438707"/>
    </source>
</evidence>
<dbReference type="AlphaFoldDB" id="A0AAW1RFJ0"/>
<evidence type="ECO:0000313" key="2">
    <source>
        <dbReference type="EMBL" id="KAK9832420.1"/>
    </source>
</evidence>
<dbReference type="EMBL" id="JALJOS010000012">
    <property type="protein sequence ID" value="KAK9832420.1"/>
    <property type="molecule type" value="Genomic_DNA"/>
</dbReference>
<reference evidence="2 3" key="1">
    <citation type="journal article" date="2024" name="Nat. Commun.">
        <title>Phylogenomics reveals the evolutionary origins of lichenization in chlorophyte algae.</title>
        <authorList>
            <person name="Puginier C."/>
            <person name="Libourel C."/>
            <person name="Otte J."/>
            <person name="Skaloud P."/>
            <person name="Haon M."/>
            <person name="Grisel S."/>
            <person name="Petersen M."/>
            <person name="Berrin J.G."/>
            <person name="Delaux P.M."/>
            <person name="Dal Grande F."/>
            <person name="Keller J."/>
        </authorList>
    </citation>
    <scope>NUCLEOTIDE SEQUENCE [LARGE SCALE GENOMIC DNA]</scope>
    <source>
        <strain evidence="2 3">SAG 2145</strain>
    </source>
</reference>